<feature type="binding site" evidence="5">
    <location>
        <position position="385"/>
    </location>
    <ligand>
        <name>Ca(2+)</name>
        <dbReference type="ChEBI" id="CHEBI:29108"/>
        <label>1</label>
        <note>catalytic</note>
    </ligand>
</feature>
<name>A0A6A6IYY7_9PLEO</name>
<keyword evidence="2" id="KW-0378">Hydrolase</keyword>
<dbReference type="InterPro" id="IPR011042">
    <property type="entry name" value="6-blade_b-propeller_TolB-like"/>
</dbReference>
<evidence type="ECO:0000313" key="8">
    <source>
        <dbReference type="Proteomes" id="UP000800094"/>
    </source>
</evidence>
<dbReference type="PANTHER" id="PTHR11799">
    <property type="entry name" value="PARAOXONASE"/>
    <property type="match status" value="1"/>
</dbReference>
<evidence type="ECO:0000256" key="3">
    <source>
        <dbReference type="ARBA" id="ARBA00023157"/>
    </source>
</evidence>
<evidence type="ECO:0000256" key="4">
    <source>
        <dbReference type="ARBA" id="ARBA00023180"/>
    </source>
</evidence>
<gene>
    <name evidence="7" type="ORF">BU26DRAFT_146136</name>
</gene>
<feature type="binding site" evidence="5">
    <location>
        <position position="341"/>
    </location>
    <ligand>
        <name>Ca(2+)</name>
        <dbReference type="ChEBI" id="CHEBI:29108"/>
        <label>1</label>
        <note>catalytic</note>
    </ligand>
</feature>
<comment type="cofactor">
    <cofactor evidence="5">
        <name>Ca(2+)</name>
        <dbReference type="ChEBI" id="CHEBI:29108"/>
    </cofactor>
    <text evidence="5">Binds 2 calcium ions per subunit.</text>
</comment>
<feature type="binding site" evidence="5">
    <location>
        <position position="158"/>
    </location>
    <ligand>
        <name>Ca(2+)</name>
        <dbReference type="ChEBI" id="CHEBI:29108"/>
        <label>1</label>
        <note>catalytic</note>
    </ligand>
</feature>
<reference evidence="7" key="1">
    <citation type="journal article" date="2020" name="Stud. Mycol.">
        <title>101 Dothideomycetes genomes: a test case for predicting lifestyles and emergence of pathogens.</title>
        <authorList>
            <person name="Haridas S."/>
            <person name="Albert R."/>
            <person name="Binder M."/>
            <person name="Bloem J."/>
            <person name="Labutti K."/>
            <person name="Salamov A."/>
            <person name="Andreopoulos B."/>
            <person name="Baker S."/>
            <person name="Barry K."/>
            <person name="Bills G."/>
            <person name="Bluhm B."/>
            <person name="Cannon C."/>
            <person name="Castanera R."/>
            <person name="Culley D."/>
            <person name="Daum C."/>
            <person name="Ezra D."/>
            <person name="Gonzalez J."/>
            <person name="Henrissat B."/>
            <person name="Kuo A."/>
            <person name="Liang C."/>
            <person name="Lipzen A."/>
            <person name="Lutzoni F."/>
            <person name="Magnuson J."/>
            <person name="Mondo S."/>
            <person name="Nolan M."/>
            <person name="Ohm R."/>
            <person name="Pangilinan J."/>
            <person name="Park H.-J."/>
            <person name="Ramirez L."/>
            <person name="Alfaro M."/>
            <person name="Sun H."/>
            <person name="Tritt A."/>
            <person name="Yoshinaga Y."/>
            <person name="Zwiers L.-H."/>
            <person name="Turgeon B."/>
            <person name="Goodwin S."/>
            <person name="Spatafora J."/>
            <person name="Crous P."/>
            <person name="Grigoriev I."/>
        </authorList>
    </citation>
    <scope>NUCLEOTIDE SEQUENCE</scope>
    <source>
        <strain evidence="7">CBS 122368</strain>
    </source>
</reference>
<dbReference type="GeneID" id="54573233"/>
<evidence type="ECO:0000256" key="2">
    <source>
        <dbReference type="ARBA" id="ARBA00022801"/>
    </source>
</evidence>
<evidence type="ECO:0000313" key="7">
    <source>
        <dbReference type="EMBL" id="KAF2254830.1"/>
    </source>
</evidence>
<organism evidence="7 8">
    <name type="scientific">Trematosphaeria pertusa</name>
    <dbReference type="NCBI Taxonomy" id="390896"/>
    <lineage>
        <taxon>Eukaryota</taxon>
        <taxon>Fungi</taxon>
        <taxon>Dikarya</taxon>
        <taxon>Ascomycota</taxon>
        <taxon>Pezizomycotina</taxon>
        <taxon>Dothideomycetes</taxon>
        <taxon>Pleosporomycetidae</taxon>
        <taxon>Pleosporales</taxon>
        <taxon>Massarineae</taxon>
        <taxon>Trematosphaeriaceae</taxon>
        <taxon>Trematosphaeria</taxon>
    </lineage>
</organism>
<evidence type="ECO:0000256" key="5">
    <source>
        <dbReference type="PIRSR" id="PIRSR602640-2"/>
    </source>
</evidence>
<dbReference type="Gene3D" id="2.120.10.30">
    <property type="entry name" value="TolB, C-terminal domain"/>
    <property type="match status" value="1"/>
</dbReference>
<dbReference type="Pfam" id="PF01731">
    <property type="entry name" value="Arylesterase"/>
    <property type="match status" value="1"/>
</dbReference>
<evidence type="ECO:0000256" key="6">
    <source>
        <dbReference type="PIRSR" id="PIRSR602640-4"/>
    </source>
</evidence>
<dbReference type="SUPFAM" id="SSF63829">
    <property type="entry name" value="Calcium-dependent phosphotriesterase"/>
    <property type="match status" value="1"/>
</dbReference>
<feature type="glycosylation site" description="N-linked (GlcNAc...) asparagine" evidence="6">
    <location>
        <position position="386"/>
    </location>
</feature>
<dbReference type="OrthoDB" id="5307922at2759"/>
<dbReference type="EMBL" id="ML987190">
    <property type="protein sequence ID" value="KAF2254830.1"/>
    <property type="molecule type" value="Genomic_DNA"/>
</dbReference>
<protein>
    <submittedName>
        <fullName evidence="7">Calcium-dependent phosphotriesterase</fullName>
    </submittedName>
</protein>
<accession>A0A6A6IYY7</accession>
<keyword evidence="8" id="KW-1185">Reference proteome</keyword>
<keyword evidence="5" id="KW-0106">Calcium</keyword>
<dbReference type="AlphaFoldDB" id="A0A6A6IYY7"/>
<dbReference type="GO" id="GO:0046872">
    <property type="term" value="F:metal ion binding"/>
    <property type="evidence" value="ECO:0007669"/>
    <property type="project" value="UniProtKB-KW"/>
</dbReference>
<dbReference type="InterPro" id="IPR051288">
    <property type="entry name" value="Serum_paraoxonase/arylesterase"/>
</dbReference>
<dbReference type="InterPro" id="IPR002640">
    <property type="entry name" value="Arylesterase"/>
</dbReference>
<feature type="binding site" evidence="5">
    <location>
        <position position="232"/>
    </location>
    <ligand>
        <name>Ca(2+)</name>
        <dbReference type="ChEBI" id="CHEBI:29108"/>
        <label>1</label>
        <note>catalytic</note>
    </ligand>
</feature>
<comment type="similarity">
    <text evidence="1">Belongs to the paraoxonase family.</text>
</comment>
<feature type="binding site" evidence="5">
    <location>
        <position position="386"/>
    </location>
    <ligand>
        <name>Ca(2+)</name>
        <dbReference type="ChEBI" id="CHEBI:29108"/>
        <label>1</label>
        <note>catalytic</note>
    </ligand>
</feature>
<keyword evidence="3" id="KW-1015">Disulfide bond</keyword>
<keyword evidence="4 6" id="KW-0325">Glycoprotein</keyword>
<proteinExistence type="inferred from homology"/>
<dbReference type="Proteomes" id="UP000800094">
    <property type="component" value="Unassembled WGS sequence"/>
</dbReference>
<comment type="PTM">
    <text evidence="6">Glycosylated.</text>
</comment>
<feature type="binding site" evidence="5">
    <location>
        <position position="280"/>
    </location>
    <ligand>
        <name>Ca(2+)</name>
        <dbReference type="ChEBI" id="CHEBI:29108"/>
        <label>1</label>
        <note>catalytic</note>
    </ligand>
</feature>
<keyword evidence="5" id="KW-0479">Metal-binding</keyword>
<dbReference type="GO" id="GO:0004064">
    <property type="term" value="F:arylesterase activity"/>
    <property type="evidence" value="ECO:0007669"/>
    <property type="project" value="InterPro"/>
</dbReference>
<sequence length="485" mass="53193">MRGIVKACVSGRPQARRLSYPSSTSRILHQRSAYAIQDTTKDTKNACAALTKHTDIKDVPRQHQRPARASAARPFTKKPANVFPSTHLTLPPSTIPPASVMARTAIYLVILAAIAPYLYDRWQALSAMLANRPGKLEPVYNIKSHKIKFRDRVRNCEDVVLDEGMGIAILSCDPGRDRWNTVMGTFRAENGLESGALWLYDYSTPDLPDDEAMKRLQWANFPNEADFHPLGIEFDHATATLYAVNHAQSGSALEVFTIDVNTATATHIQTFKHPLLHAPNSIHALGAGKLFVTNDHFFRAAVAPLLSKLETWLAPPGGSVVFVDLERPQESRVVARVAFANGVAMLNKTTLAVASTSRAGVYFYEVEPDYSLKSKGFVRTLAAVDNLSVDSAGALLMAGHPSGLALISVAKNRWKCDAQSEKEDERLACGCQSPSWVAEWTESGGLRELYKGGEFCSSTMAVRDKARGVGFVSGLYERGVMVFRE</sequence>
<dbReference type="RefSeq" id="XP_033689834.1">
    <property type="nucleotide sequence ID" value="XM_033819903.1"/>
</dbReference>
<dbReference type="PANTHER" id="PTHR11799:SF30">
    <property type="entry name" value="SERUM PARAOXONASE_ARYLESTERASE 2"/>
    <property type="match status" value="1"/>
</dbReference>
<evidence type="ECO:0000256" key="1">
    <source>
        <dbReference type="ARBA" id="ARBA00008595"/>
    </source>
</evidence>